<dbReference type="PRINTS" id="PR00081">
    <property type="entry name" value="GDHRDH"/>
</dbReference>
<dbReference type="GO" id="GO:0016491">
    <property type="term" value="F:oxidoreductase activity"/>
    <property type="evidence" value="ECO:0007669"/>
    <property type="project" value="UniProtKB-KW"/>
</dbReference>
<reference evidence="4 5" key="1">
    <citation type="submission" date="2024-02" db="EMBL/GenBank/DDBJ databases">
        <title>De novo assembly and annotation of 12 fungi associated with fruit tree decline syndrome in Ontario, Canada.</title>
        <authorList>
            <person name="Sulman M."/>
            <person name="Ellouze W."/>
            <person name="Ilyukhin E."/>
        </authorList>
    </citation>
    <scope>NUCLEOTIDE SEQUENCE [LARGE SCALE GENOMIC DNA]</scope>
    <source>
        <strain evidence="4 5">M11/M66-122</strain>
    </source>
</reference>
<evidence type="ECO:0000313" key="4">
    <source>
        <dbReference type="EMBL" id="KAK7752240.1"/>
    </source>
</evidence>
<name>A0AAN9YSG4_9PEZI</name>
<dbReference type="InterPro" id="IPR036291">
    <property type="entry name" value="NAD(P)-bd_dom_sf"/>
</dbReference>
<evidence type="ECO:0000256" key="2">
    <source>
        <dbReference type="ARBA" id="ARBA00022857"/>
    </source>
</evidence>
<organism evidence="4 5">
    <name type="scientific">Diatrype stigma</name>
    <dbReference type="NCBI Taxonomy" id="117547"/>
    <lineage>
        <taxon>Eukaryota</taxon>
        <taxon>Fungi</taxon>
        <taxon>Dikarya</taxon>
        <taxon>Ascomycota</taxon>
        <taxon>Pezizomycotina</taxon>
        <taxon>Sordariomycetes</taxon>
        <taxon>Xylariomycetidae</taxon>
        <taxon>Xylariales</taxon>
        <taxon>Diatrypaceae</taxon>
        <taxon>Diatrype</taxon>
    </lineage>
</organism>
<comment type="caution">
    <text evidence="4">The sequence shown here is derived from an EMBL/GenBank/DDBJ whole genome shotgun (WGS) entry which is preliminary data.</text>
</comment>
<dbReference type="Proteomes" id="UP001320420">
    <property type="component" value="Unassembled WGS sequence"/>
</dbReference>
<dbReference type="PANTHER" id="PTHR43963:SF6">
    <property type="entry name" value="CHAIN DEHYDROGENASE FAMILY PROTEIN, PUTATIVE (AFU_ORTHOLOGUE AFUA_3G15350)-RELATED"/>
    <property type="match status" value="1"/>
</dbReference>
<comment type="similarity">
    <text evidence="1">Belongs to the short-chain dehydrogenases/reductases (SDR) family.</text>
</comment>
<evidence type="ECO:0000256" key="1">
    <source>
        <dbReference type="ARBA" id="ARBA00006484"/>
    </source>
</evidence>
<dbReference type="AlphaFoldDB" id="A0AAN9YSG4"/>
<dbReference type="InterPro" id="IPR002347">
    <property type="entry name" value="SDR_fam"/>
</dbReference>
<sequence length="255" mass="27077">MSPHQQVALITGANTGIGAAVAASLAADHGYHVIIGSRKLEAGQAAADALTARGLAASAVQLDLADEASVQAAARAIAAAHNGRLDVLVNNAGILIDADPDVRSGKVTVRERFERTFVPNLFGQVGITEAVWPLLRRAAEEDKEHVPRIVFVSSRMGSLTQATIKETNFYNIDYRSYDCSKAALNMLALNYARMMEDVGGLVNIACPGLVKTKLNGFMEGAIPVELGAERIVQLATLPKGGPTKTFSDRNGEIPW</sequence>
<evidence type="ECO:0000256" key="3">
    <source>
        <dbReference type="ARBA" id="ARBA00023002"/>
    </source>
</evidence>
<accession>A0AAN9YSG4</accession>
<keyword evidence="3" id="KW-0560">Oxidoreductase</keyword>
<dbReference type="Pfam" id="PF00106">
    <property type="entry name" value="adh_short"/>
    <property type="match status" value="1"/>
</dbReference>
<keyword evidence="5" id="KW-1185">Reference proteome</keyword>
<keyword evidence="2" id="KW-0521">NADP</keyword>
<dbReference type="EMBL" id="JAKJXP020000040">
    <property type="protein sequence ID" value="KAK7752240.1"/>
    <property type="molecule type" value="Genomic_DNA"/>
</dbReference>
<protein>
    <submittedName>
        <fullName evidence="4">Uncharacterized protein</fullName>
    </submittedName>
</protein>
<evidence type="ECO:0000313" key="5">
    <source>
        <dbReference type="Proteomes" id="UP001320420"/>
    </source>
</evidence>
<proteinExistence type="inferred from homology"/>
<dbReference type="Gene3D" id="3.40.50.720">
    <property type="entry name" value="NAD(P)-binding Rossmann-like Domain"/>
    <property type="match status" value="1"/>
</dbReference>
<dbReference type="SUPFAM" id="SSF51735">
    <property type="entry name" value="NAD(P)-binding Rossmann-fold domains"/>
    <property type="match status" value="1"/>
</dbReference>
<gene>
    <name evidence="4" type="ORF">SLS62_005774</name>
</gene>
<dbReference type="PANTHER" id="PTHR43963">
    <property type="entry name" value="CARBONYL REDUCTASE 1-RELATED"/>
    <property type="match status" value="1"/>
</dbReference>